<sequence>MRDRGVTGGSSSTSIRWSIVPRSVVHCRVSPTAGTRQLTGFGTPRRNSNGRVSSIRAWRKCGQTGSGRQSNVHCE</sequence>
<evidence type="ECO:0000313" key="3">
    <source>
        <dbReference type="Proteomes" id="UP000277921"/>
    </source>
</evidence>
<feature type="region of interest" description="Disordered" evidence="1">
    <location>
        <begin position="34"/>
        <end position="75"/>
    </location>
</feature>
<dbReference type="AlphaFoldDB" id="A0A3N8Q8J3"/>
<accession>A0A3N8Q8J3</accession>
<protein>
    <submittedName>
        <fullName evidence="2">Uncharacterized protein</fullName>
    </submittedName>
</protein>
<dbReference type="EMBL" id="QTQV01000044">
    <property type="protein sequence ID" value="RQT03409.1"/>
    <property type="molecule type" value="Genomic_DNA"/>
</dbReference>
<proteinExistence type="predicted"/>
<organism evidence="2 3">
    <name type="scientific">Burkholderia contaminans</name>
    <dbReference type="NCBI Taxonomy" id="488447"/>
    <lineage>
        <taxon>Bacteria</taxon>
        <taxon>Pseudomonadati</taxon>
        <taxon>Pseudomonadota</taxon>
        <taxon>Betaproteobacteria</taxon>
        <taxon>Burkholderiales</taxon>
        <taxon>Burkholderiaceae</taxon>
        <taxon>Burkholderia</taxon>
        <taxon>Burkholderia cepacia complex</taxon>
    </lineage>
</organism>
<name>A0A3N8Q8J3_9BURK</name>
<feature type="compositionally biased region" description="Polar residues" evidence="1">
    <location>
        <begin position="34"/>
        <end position="52"/>
    </location>
</feature>
<evidence type="ECO:0000313" key="2">
    <source>
        <dbReference type="EMBL" id="RQT03409.1"/>
    </source>
</evidence>
<reference evidence="2 3" key="1">
    <citation type="submission" date="2018-08" db="EMBL/GenBank/DDBJ databases">
        <title>Comparative analysis of Burkholderia isolates from Puerto Rico.</title>
        <authorList>
            <person name="Hall C."/>
            <person name="Sahl J."/>
            <person name="Wagner D."/>
        </authorList>
    </citation>
    <scope>NUCLEOTIDE SEQUENCE [LARGE SCALE GENOMIC DNA]</scope>
    <source>
        <strain evidence="2 3">Bp9025</strain>
    </source>
</reference>
<dbReference type="Proteomes" id="UP000277921">
    <property type="component" value="Unassembled WGS sequence"/>
</dbReference>
<gene>
    <name evidence="2" type="ORF">DF051_38005</name>
</gene>
<feature type="compositionally biased region" description="Polar residues" evidence="1">
    <location>
        <begin position="66"/>
        <end position="75"/>
    </location>
</feature>
<comment type="caution">
    <text evidence="2">The sequence shown here is derived from an EMBL/GenBank/DDBJ whole genome shotgun (WGS) entry which is preliminary data.</text>
</comment>
<evidence type="ECO:0000256" key="1">
    <source>
        <dbReference type="SAM" id="MobiDB-lite"/>
    </source>
</evidence>